<sequence length="299" mass="32852">MVALGPHASVERVIDIDPFRLPLDFLFPDAQLGTLATARGWLAPHHVDFDRAEVLLGVQSHLLRIGGRVILIDSCVGEHKHRPNRADWHMRADTGYLARLAAHGVTPADVDVVFCTHLHADHVGWNTRLEDGRWVPTFPNARYLVGRTELAHWQTHAAANHGAFTDSVAPLLEAGCVDVVDDGADLGGKMQLAPARLDATDLSGHSPGQLGLVVQGGGTRAIFCGDAIHNPAQLVRPDWTSQFCHDRALAARTRRQLLQDASDTGSYIIPAHLRHAMAFRPLPRHDNGHDTWQPLWLQD</sequence>
<feature type="domain" description="Metallo-beta-lactamase" evidence="5">
    <location>
        <begin position="57"/>
        <end position="272"/>
    </location>
</feature>
<dbReference type="InterPro" id="IPR001279">
    <property type="entry name" value="Metallo-B-lactamas"/>
</dbReference>
<reference evidence="6 7" key="1">
    <citation type="submission" date="2018-08" db="EMBL/GenBank/DDBJ databases">
        <title>Pseudooceanicola sediminis CY03 in the family Rhodobacteracea.</title>
        <authorList>
            <person name="Zhang Y.-J."/>
        </authorList>
    </citation>
    <scope>NUCLEOTIDE SEQUENCE [LARGE SCALE GENOMIC DNA]</scope>
    <source>
        <strain evidence="6 7">CY03</strain>
    </source>
</reference>
<evidence type="ECO:0000259" key="5">
    <source>
        <dbReference type="SMART" id="SM00849"/>
    </source>
</evidence>
<comment type="caution">
    <text evidence="6">The sequence shown here is derived from an EMBL/GenBank/DDBJ whole genome shotgun (WGS) entry which is preliminary data.</text>
</comment>
<dbReference type="InterPro" id="IPR036866">
    <property type="entry name" value="RibonucZ/Hydroxyglut_hydro"/>
</dbReference>
<evidence type="ECO:0000256" key="2">
    <source>
        <dbReference type="ARBA" id="ARBA00022723"/>
    </source>
</evidence>
<dbReference type="AlphaFoldDB" id="A0A399IY29"/>
<comment type="similarity">
    <text evidence="1">Belongs to the metallo-beta-lactamase superfamily.</text>
</comment>
<dbReference type="Proteomes" id="UP000265848">
    <property type="component" value="Unassembled WGS sequence"/>
</dbReference>
<evidence type="ECO:0000256" key="1">
    <source>
        <dbReference type="ARBA" id="ARBA00007749"/>
    </source>
</evidence>
<dbReference type="RefSeq" id="WP_119399807.1">
    <property type="nucleotide sequence ID" value="NZ_QWJJ01000013.1"/>
</dbReference>
<accession>A0A399IY29</accession>
<dbReference type="EMBL" id="QWJJ01000013">
    <property type="protein sequence ID" value="RII37884.1"/>
    <property type="molecule type" value="Genomic_DNA"/>
</dbReference>
<name>A0A399IY29_9RHOB</name>
<dbReference type="GO" id="GO:0016787">
    <property type="term" value="F:hydrolase activity"/>
    <property type="evidence" value="ECO:0007669"/>
    <property type="project" value="UniProtKB-KW"/>
</dbReference>
<evidence type="ECO:0000256" key="3">
    <source>
        <dbReference type="ARBA" id="ARBA00022801"/>
    </source>
</evidence>
<evidence type="ECO:0000313" key="6">
    <source>
        <dbReference type="EMBL" id="RII37884.1"/>
    </source>
</evidence>
<evidence type="ECO:0000256" key="4">
    <source>
        <dbReference type="ARBA" id="ARBA00022833"/>
    </source>
</evidence>
<evidence type="ECO:0000313" key="7">
    <source>
        <dbReference type="Proteomes" id="UP000265848"/>
    </source>
</evidence>
<dbReference type="PANTHER" id="PTHR42978">
    <property type="entry name" value="QUORUM-QUENCHING LACTONASE YTNP-RELATED-RELATED"/>
    <property type="match status" value="1"/>
</dbReference>
<keyword evidence="7" id="KW-1185">Reference proteome</keyword>
<dbReference type="Pfam" id="PF00753">
    <property type="entry name" value="Lactamase_B"/>
    <property type="match status" value="1"/>
</dbReference>
<proteinExistence type="inferred from homology"/>
<dbReference type="GO" id="GO:0046872">
    <property type="term" value="F:metal ion binding"/>
    <property type="evidence" value="ECO:0007669"/>
    <property type="project" value="UniProtKB-KW"/>
</dbReference>
<dbReference type="SUPFAM" id="SSF56281">
    <property type="entry name" value="Metallo-hydrolase/oxidoreductase"/>
    <property type="match status" value="1"/>
</dbReference>
<dbReference type="PANTHER" id="PTHR42978:SF6">
    <property type="entry name" value="QUORUM-QUENCHING LACTONASE YTNP-RELATED"/>
    <property type="match status" value="1"/>
</dbReference>
<dbReference type="CDD" id="cd16277">
    <property type="entry name" value="metallo-hydrolase-like_MBL-fold"/>
    <property type="match status" value="1"/>
</dbReference>
<protein>
    <submittedName>
        <fullName evidence="6">MBL fold metallo-hydrolase</fullName>
    </submittedName>
</protein>
<dbReference type="SMART" id="SM00849">
    <property type="entry name" value="Lactamase_B"/>
    <property type="match status" value="1"/>
</dbReference>
<dbReference type="OrthoDB" id="9773738at2"/>
<dbReference type="Gene3D" id="3.60.15.10">
    <property type="entry name" value="Ribonuclease Z/Hydroxyacylglutathione hydrolase-like"/>
    <property type="match status" value="1"/>
</dbReference>
<keyword evidence="3 6" id="KW-0378">Hydrolase</keyword>
<keyword evidence="2" id="KW-0479">Metal-binding</keyword>
<gene>
    <name evidence="6" type="ORF">DL237_14500</name>
</gene>
<organism evidence="6 7">
    <name type="scientific">Pseudooceanicola sediminis</name>
    <dbReference type="NCBI Taxonomy" id="2211117"/>
    <lineage>
        <taxon>Bacteria</taxon>
        <taxon>Pseudomonadati</taxon>
        <taxon>Pseudomonadota</taxon>
        <taxon>Alphaproteobacteria</taxon>
        <taxon>Rhodobacterales</taxon>
        <taxon>Paracoccaceae</taxon>
        <taxon>Pseudooceanicola</taxon>
    </lineage>
</organism>
<dbReference type="InterPro" id="IPR051013">
    <property type="entry name" value="MBL_superfamily_lactonases"/>
</dbReference>
<keyword evidence="4" id="KW-0862">Zinc</keyword>